<dbReference type="CDD" id="cd09726">
    <property type="entry name" value="RAMP_I_III"/>
    <property type="match status" value="1"/>
</dbReference>
<dbReference type="InterPro" id="IPR052216">
    <property type="entry name" value="CRISPR_Csm3_endoribonuclease"/>
</dbReference>
<dbReference type="Pfam" id="PF03787">
    <property type="entry name" value="RAMPs"/>
    <property type="match status" value="1"/>
</dbReference>
<dbReference type="PANTHER" id="PTHR35579:SF3">
    <property type="entry name" value="CRISPR SYSTEM CMS ENDORIBONUCLEASE CSM3"/>
    <property type="match status" value="1"/>
</dbReference>
<protein>
    <submittedName>
        <fullName evidence="3">CRISPR-associated RAMP protein</fullName>
    </submittedName>
</protein>
<dbReference type="EMBL" id="ABEE02000017">
    <property type="protein sequence ID" value="EDP23442.1"/>
    <property type="molecule type" value="Genomic_DNA"/>
</dbReference>
<dbReference type="GO" id="GO:0051607">
    <property type="term" value="P:defense response to virus"/>
    <property type="evidence" value="ECO:0007669"/>
    <property type="project" value="UniProtKB-KW"/>
</dbReference>
<reference evidence="3 4" key="2">
    <citation type="submission" date="2007-09" db="EMBL/GenBank/DDBJ databases">
        <authorList>
            <person name="Fulton L."/>
            <person name="Clifton S."/>
            <person name="Fulton B."/>
            <person name="Xu J."/>
            <person name="Minx P."/>
            <person name="Pepin K.H."/>
            <person name="Johnson M."/>
            <person name="Thiruvilangam P."/>
            <person name="Bhonagiri V."/>
            <person name="Nash W.E."/>
            <person name="Mardis E.R."/>
            <person name="Wilson R.K."/>
        </authorList>
    </citation>
    <scope>NUCLEOTIDE SEQUENCE [LARGE SCALE GENOMIC DNA]</scope>
    <source>
        <strain evidence="3 4">ATCC 33270</strain>
    </source>
</reference>
<evidence type="ECO:0000313" key="3">
    <source>
        <dbReference type="EMBL" id="EDP23442.1"/>
    </source>
</evidence>
<sequence>MKNKEKLINKSEEIIMKIKYTVTTKSNCLIGNQTSAFSIGGVDQCTTLDENGKPIIHGSAMKGALRNIFRKECINNDIIKDFIKDFLNKEKDKYSELLKQMDEKSSKNIESIKKIITKISNLLNDVKAEYIFGIEGLNDTPRLFFSDLRVIDLETEDYFLIDTKTSIEEINGELISNPRTYKVVKPGIKFEGNIILKIDSDDEKIKKEIKAQLEKFNEEYYRIGNSKSRGYGIIAVEIEND</sequence>
<proteinExistence type="predicted"/>
<evidence type="ECO:0000259" key="2">
    <source>
        <dbReference type="Pfam" id="PF03787"/>
    </source>
</evidence>
<dbReference type="eggNOG" id="ENOG502ZHZX">
    <property type="taxonomic scope" value="Bacteria"/>
</dbReference>
<gene>
    <name evidence="3" type="ORF">PEPMIC_01247</name>
</gene>
<dbReference type="AlphaFoldDB" id="A8SM95"/>
<accession>A8SM95</accession>
<feature type="domain" description="CRISPR type III-associated protein" evidence="2">
    <location>
        <begin position="22"/>
        <end position="234"/>
    </location>
</feature>
<comment type="caution">
    <text evidence="3">The sequence shown here is derived from an EMBL/GenBank/DDBJ whole genome shotgun (WGS) entry which is preliminary data.</text>
</comment>
<name>A8SM95_9FIRM</name>
<organism evidence="3 4">
    <name type="scientific">Parvimonas micra ATCC 33270</name>
    <dbReference type="NCBI Taxonomy" id="411465"/>
    <lineage>
        <taxon>Bacteria</taxon>
        <taxon>Bacillati</taxon>
        <taxon>Bacillota</taxon>
        <taxon>Tissierellia</taxon>
        <taxon>Tissierellales</taxon>
        <taxon>Peptoniphilaceae</taxon>
        <taxon>Parvimonas</taxon>
    </lineage>
</organism>
<dbReference type="InterPro" id="IPR005537">
    <property type="entry name" value="RAMP_III_fam"/>
</dbReference>
<evidence type="ECO:0000256" key="1">
    <source>
        <dbReference type="ARBA" id="ARBA00023118"/>
    </source>
</evidence>
<dbReference type="PANTHER" id="PTHR35579">
    <property type="entry name" value="CRISPR SYSTEM CMS ENDORIBONUCLEASE CSM3"/>
    <property type="match status" value="1"/>
</dbReference>
<dbReference type="Proteomes" id="UP000003162">
    <property type="component" value="Unassembled WGS sequence"/>
</dbReference>
<evidence type="ECO:0000313" key="4">
    <source>
        <dbReference type="Proteomes" id="UP000003162"/>
    </source>
</evidence>
<reference evidence="3 4" key="1">
    <citation type="submission" date="2007-09" db="EMBL/GenBank/DDBJ databases">
        <title>Draft genome sequence of Peptostreptococcus micros (ATCC 33270).</title>
        <authorList>
            <person name="Sudarsanam P."/>
            <person name="Ley R."/>
            <person name="Guruge J."/>
            <person name="Turnbaugh P.J."/>
            <person name="Mahowald M."/>
            <person name="Liep D."/>
            <person name="Gordon J."/>
        </authorList>
    </citation>
    <scope>NUCLEOTIDE SEQUENCE [LARGE SCALE GENOMIC DNA]</scope>
    <source>
        <strain evidence="3 4">ATCC 33270</strain>
    </source>
</reference>
<dbReference type="HOGENOM" id="CLU_105777_0_0_9"/>
<keyword evidence="1" id="KW-0051">Antiviral defense</keyword>